<evidence type="ECO:0000256" key="1">
    <source>
        <dbReference type="SAM" id="MobiDB-lite"/>
    </source>
</evidence>
<comment type="caution">
    <text evidence="2">The sequence shown here is derived from an EMBL/GenBank/DDBJ whole genome shotgun (WGS) entry which is preliminary data.</text>
</comment>
<dbReference type="EMBL" id="JAPDRL010000141">
    <property type="protein sequence ID" value="KAJ9656023.1"/>
    <property type="molecule type" value="Genomic_DNA"/>
</dbReference>
<evidence type="ECO:0000313" key="3">
    <source>
        <dbReference type="Proteomes" id="UP001172684"/>
    </source>
</evidence>
<accession>A0ABQ9NG12</accession>
<keyword evidence="3" id="KW-1185">Reference proteome</keyword>
<dbReference type="Proteomes" id="UP001172684">
    <property type="component" value="Unassembled WGS sequence"/>
</dbReference>
<gene>
    <name evidence="2" type="ORF">H2201_008666</name>
</gene>
<name>A0ABQ9NG12_9PEZI</name>
<organism evidence="2 3">
    <name type="scientific">Coniosporium apollinis</name>
    <dbReference type="NCBI Taxonomy" id="61459"/>
    <lineage>
        <taxon>Eukaryota</taxon>
        <taxon>Fungi</taxon>
        <taxon>Dikarya</taxon>
        <taxon>Ascomycota</taxon>
        <taxon>Pezizomycotina</taxon>
        <taxon>Dothideomycetes</taxon>
        <taxon>Dothideomycetes incertae sedis</taxon>
        <taxon>Coniosporium</taxon>
    </lineage>
</organism>
<feature type="compositionally biased region" description="Acidic residues" evidence="1">
    <location>
        <begin position="258"/>
        <end position="276"/>
    </location>
</feature>
<sequence length="312" mass="33226">MENTTVGSLYARRRPGRAPLAPVRIATPVGEKSALPVISQGTQTGVHFEAFVGDVSAALQAAMDSPLPLLQKINSHGTLNDIGKKQYSGLGISLAEDEPDWTVISGKAASTKLSLPMFSKSGKLIPQDGSLSLSQFDLGWFPKEIAESPEGPPSPWGPGARFRIQQSAQNGGAGSVGDTRRHGIQFEVPYASDVSAAPAALRAPRRGPVAALMASMWPEDLAGGTMDAYPQAVAQIETQGPVYAEYLTASPECIDEFSNEQSSEDDSELDSDDSDYSDSFVEIQNTETDNVICELMSEIDEVIDLYKGLGES</sequence>
<protein>
    <submittedName>
        <fullName evidence="2">Uncharacterized protein</fullName>
    </submittedName>
</protein>
<evidence type="ECO:0000313" key="2">
    <source>
        <dbReference type="EMBL" id="KAJ9656023.1"/>
    </source>
</evidence>
<proteinExistence type="predicted"/>
<feature type="region of interest" description="Disordered" evidence="1">
    <location>
        <begin position="258"/>
        <end position="279"/>
    </location>
</feature>
<reference evidence="2" key="1">
    <citation type="submission" date="2022-10" db="EMBL/GenBank/DDBJ databases">
        <title>Culturing micro-colonial fungi from biological soil crusts in the Mojave desert and describing Neophaeococcomyces mojavensis, and introducing the new genera and species Taxawa tesnikishii.</title>
        <authorList>
            <person name="Kurbessoian T."/>
            <person name="Stajich J.E."/>
        </authorList>
    </citation>
    <scope>NUCLEOTIDE SEQUENCE</scope>
    <source>
        <strain evidence="2">TK_1</strain>
    </source>
</reference>